<dbReference type="InParanoid" id="A0A0P0Y082"/>
<feature type="compositionally biased region" description="Low complexity" evidence="1">
    <location>
        <begin position="19"/>
        <end position="29"/>
    </location>
</feature>
<dbReference type="PaxDb" id="39947-A0A0P0Y082"/>
<gene>
    <name evidence="2" type="ordered locus">Os11g0227350</name>
    <name evidence="2" type="ORF">OSNPB_110227350</name>
</gene>
<sequence length="178" mass="18769">MPDSLSPDTHPRHRHYRPSHSSPSFSTSPPLSPPDLPPSLASPTLECFPSAGPSHQSPPQLLLHAKPPQDLQDPVEDPAPVSTCSLLPGTVSGGHPSSSSAATAFMAPRSPIDRSLAGLVHPSTRRLYSSVLMDLPISAAQSELDPHRPAAPRPSSPSVSVLKDIKTLKSGRRLVLSS</sequence>
<dbReference type="EMBL" id="AP014967">
    <property type="protein sequence ID" value="BAT13304.1"/>
    <property type="molecule type" value="Genomic_DNA"/>
</dbReference>
<keyword evidence="3" id="KW-1185">Reference proteome</keyword>
<organism evidence="2 3">
    <name type="scientific">Oryza sativa subsp. japonica</name>
    <name type="common">Rice</name>
    <dbReference type="NCBI Taxonomy" id="39947"/>
    <lineage>
        <taxon>Eukaryota</taxon>
        <taxon>Viridiplantae</taxon>
        <taxon>Streptophyta</taxon>
        <taxon>Embryophyta</taxon>
        <taxon>Tracheophyta</taxon>
        <taxon>Spermatophyta</taxon>
        <taxon>Magnoliopsida</taxon>
        <taxon>Liliopsida</taxon>
        <taxon>Poales</taxon>
        <taxon>Poaceae</taxon>
        <taxon>BOP clade</taxon>
        <taxon>Oryzoideae</taxon>
        <taxon>Oryzeae</taxon>
        <taxon>Oryzinae</taxon>
        <taxon>Oryza</taxon>
        <taxon>Oryza sativa</taxon>
    </lineage>
</organism>
<reference evidence="2 3" key="3">
    <citation type="journal article" date="2013" name="Rice">
        <title>Improvement of the Oryza sativa Nipponbare reference genome using next generation sequence and optical map data.</title>
        <authorList>
            <person name="Kawahara Y."/>
            <person name="de la Bastide M."/>
            <person name="Hamilton J.P."/>
            <person name="Kanamori H."/>
            <person name="McCombie W.R."/>
            <person name="Ouyang S."/>
            <person name="Schwartz D.C."/>
            <person name="Tanaka T."/>
            <person name="Wu J."/>
            <person name="Zhou S."/>
            <person name="Childs K.L."/>
            <person name="Davidson R.M."/>
            <person name="Lin H."/>
            <person name="Quesada-Ocampo L."/>
            <person name="Vaillancourt B."/>
            <person name="Sakai H."/>
            <person name="Lee S.S."/>
            <person name="Kim J."/>
            <person name="Numa H."/>
            <person name="Itoh T."/>
            <person name="Buell C.R."/>
            <person name="Matsumoto T."/>
        </authorList>
    </citation>
    <scope>NUCLEOTIDE SEQUENCE [LARGE SCALE GENOMIC DNA]</scope>
    <source>
        <strain evidence="3">cv. Nipponbare</strain>
    </source>
</reference>
<dbReference type="Proteomes" id="UP000059680">
    <property type="component" value="Chromosome 11"/>
</dbReference>
<name>A0A0P0Y082_ORYSJ</name>
<evidence type="ECO:0000313" key="2">
    <source>
        <dbReference type="EMBL" id="BAT13304.1"/>
    </source>
</evidence>
<evidence type="ECO:0000313" key="3">
    <source>
        <dbReference type="Proteomes" id="UP000059680"/>
    </source>
</evidence>
<dbReference type="FunCoup" id="A0A0P0Y082">
    <property type="interactions" value="2"/>
</dbReference>
<feature type="region of interest" description="Disordered" evidence="1">
    <location>
        <begin position="1"/>
        <end position="106"/>
    </location>
</feature>
<accession>A0A0P0Y082</accession>
<evidence type="ECO:0000256" key="1">
    <source>
        <dbReference type="SAM" id="MobiDB-lite"/>
    </source>
</evidence>
<feature type="region of interest" description="Disordered" evidence="1">
    <location>
        <begin position="143"/>
        <end position="164"/>
    </location>
</feature>
<reference evidence="3" key="1">
    <citation type="journal article" date="2005" name="Nature">
        <title>The map-based sequence of the rice genome.</title>
        <authorList>
            <consortium name="International rice genome sequencing project (IRGSP)"/>
            <person name="Matsumoto T."/>
            <person name="Wu J."/>
            <person name="Kanamori H."/>
            <person name="Katayose Y."/>
            <person name="Fujisawa M."/>
            <person name="Namiki N."/>
            <person name="Mizuno H."/>
            <person name="Yamamoto K."/>
            <person name="Antonio B.A."/>
            <person name="Baba T."/>
            <person name="Sakata K."/>
            <person name="Nagamura Y."/>
            <person name="Aoki H."/>
            <person name="Arikawa K."/>
            <person name="Arita K."/>
            <person name="Bito T."/>
            <person name="Chiden Y."/>
            <person name="Fujitsuka N."/>
            <person name="Fukunaka R."/>
            <person name="Hamada M."/>
            <person name="Harada C."/>
            <person name="Hayashi A."/>
            <person name="Hijishita S."/>
            <person name="Honda M."/>
            <person name="Hosokawa S."/>
            <person name="Ichikawa Y."/>
            <person name="Idonuma A."/>
            <person name="Iijima M."/>
            <person name="Ikeda M."/>
            <person name="Ikeno M."/>
            <person name="Ito K."/>
            <person name="Ito S."/>
            <person name="Ito T."/>
            <person name="Ito Y."/>
            <person name="Ito Y."/>
            <person name="Iwabuchi A."/>
            <person name="Kamiya K."/>
            <person name="Karasawa W."/>
            <person name="Kurita K."/>
            <person name="Katagiri S."/>
            <person name="Kikuta A."/>
            <person name="Kobayashi H."/>
            <person name="Kobayashi N."/>
            <person name="Machita K."/>
            <person name="Maehara T."/>
            <person name="Masukawa M."/>
            <person name="Mizubayashi T."/>
            <person name="Mukai Y."/>
            <person name="Nagasaki H."/>
            <person name="Nagata Y."/>
            <person name="Naito S."/>
            <person name="Nakashima M."/>
            <person name="Nakama Y."/>
            <person name="Nakamichi Y."/>
            <person name="Nakamura M."/>
            <person name="Meguro A."/>
            <person name="Negishi M."/>
            <person name="Ohta I."/>
            <person name="Ohta T."/>
            <person name="Okamoto M."/>
            <person name="Ono N."/>
            <person name="Saji S."/>
            <person name="Sakaguchi M."/>
            <person name="Sakai K."/>
            <person name="Shibata M."/>
            <person name="Shimokawa T."/>
            <person name="Song J."/>
            <person name="Takazaki Y."/>
            <person name="Terasawa K."/>
            <person name="Tsugane M."/>
            <person name="Tsuji K."/>
            <person name="Ueda S."/>
            <person name="Waki K."/>
            <person name="Yamagata H."/>
            <person name="Yamamoto M."/>
            <person name="Yamamoto S."/>
            <person name="Yamane H."/>
            <person name="Yoshiki S."/>
            <person name="Yoshihara R."/>
            <person name="Yukawa K."/>
            <person name="Zhong H."/>
            <person name="Yano M."/>
            <person name="Yuan Q."/>
            <person name="Ouyang S."/>
            <person name="Liu J."/>
            <person name="Jones K.M."/>
            <person name="Gansberger K."/>
            <person name="Moffat K."/>
            <person name="Hill J."/>
            <person name="Bera J."/>
            <person name="Fadrosh D."/>
            <person name="Jin S."/>
            <person name="Johri S."/>
            <person name="Kim M."/>
            <person name="Overton L."/>
            <person name="Reardon M."/>
            <person name="Tsitrin T."/>
            <person name="Vuong H."/>
            <person name="Weaver B."/>
            <person name="Ciecko A."/>
            <person name="Tallon L."/>
            <person name="Jackson J."/>
            <person name="Pai G."/>
            <person name="Aken S.V."/>
            <person name="Utterback T."/>
            <person name="Reidmuller S."/>
            <person name="Feldblyum T."/>
            <person name="Hsiao J."/>
            <person name="Zismann V."/>
            <person name="Iobst S."/>
            <person name="de Vazeille A.R."/>
            <person name="Buell C.R."/>
            <person name="Ying K."/>
            <person name="Li Y."/>
            <person name="Lu T."/>
            <person name="Huang Y."/>
            <person name="Zhao Q."/>
            <person name="Feng Q."/>
            <person name="Zhang L."/>
            <person name="Zhu J."/>
            <person name="Weng Q."/>
            <person name="Mu J."/>
            <person name="Lu Y."/>
            <person name="Fan D."/>
            <person name="Liu Y."/>
            <person name="Guan J."/>
            <person name="Zhang Y."/>
            <person name="Yu S."/>
            <person name="Liu X."/>
            <person name="Zhang Y."/>
            <person name="Hong G."/>
            <person name="Han B."/>
            <person name="Choisne N."/>
            <person name="Demange N."/>
            <person name="Orjeda G."/>
            <person name="Samain S."/>
            <person name="Cattolico L."/>
            <person name="Pelletier E."/>
            <person name="Couloux A."/>
            <person name="Segurens B."/>
            <person name="Wincker P."/>
            <person name="D'Hont A."/>
            <person name="Scarpelli C."/>
            <person name="Weissenbach J."/>
            <person name="Salanoubat M."/>
            <person name="Quetier F."/>
            <person name="Yu Y."/>
            <person name="Kim H.R."/>
            <person name="Rambo T."/>
            <person name="Currie J."/>
            <person name="Collura K."/>
            <person name="Luo M."/>
            <person name="Yang T."/>
            <person name="Ammiraju J.S.S."/>
            <person name="Engler F."/>
            <person name="Soderlund C."/>
            <person name="Wing R.A."/>
            <person name="Palmer L.E."/>
            <person name="de la Bastide M."/>
            <person name="Spiegel L."/>
            <person name="Nascimento L."/>
            <person name="Zutavern T."/>
            <person name="O'Shaughnessy A."/>
            <person name="Dike S."/>
            <person name="Dedhia N."/>
            <person name="Preston R."/>
            <person name="Balija V."/>
            <person name="McCombie W.R."/>
            <person name="Chow T."/>
            <person name="Chen H."/>
            <person name="Chung M."/>
            <person name="Chen C."/>
            <person name="Shaw J."/>
            <person name="Wu H."/>
            <person name="Hsiao K."/>
            <person name="Chao Y."/>
            <person name="Chu M."/>
            <person name="Cheng C."/>
            <person name="Hour A."/>
            <person name="Lee P."/>
            <person name="Lin S."/>
            <person name="Lin Y."/>
            <person name="Liou J."/>
            <person name="Liu S."/>
            <person name="Hsing Y."/>
            <person name="Raghuvanshi S."/>
            <person name="Mohanty A."/>
            <person name="Bharti A.K."/>
            <person name="Gaur A."/>
            <person name="Gupta V."/>
            <person name="Kumar D."/>
            <person name="Ravi V."/>
            <person name="Vij S."/>
            <person name="Kapur A."/>
            <person name="Khurana P."/>
            <person name="Khurana P."/>
            <person name="Khurana J.P."/>
            <person name="Tyagi A.K."/>
            <person name="Gaikwad K."/>
            <person name="Singh A."/>
            <person name="Dalal V."/>
            <person name="Srivastava S."/>
            <person name="Dixit A."/>
            <person name="Pal A.K."/>
            <person name="Ghazi I.A."/>
            <person name="Yadav M."/>
            <person name="Pandit A."/>
            <person name="Bhargava A."/>
            <person name="Sureshbabu K."/>
            <person name="Batra K."/>
            <person name="Sharma T.R."/>
            <person name="Mohapatra T."/>
            <person name="Singh N.K."/>
            <person name="Messing J."/>
            <person name="Nelson A.B."/>
            <person name="Fuks G."/>
            <person name="Kavchok S."/>
            <person name="Keizer G."/>
            <person name="Linton E."/>
            <person name="Llaca V."/>
            <person name="Song R."/>
            <person name="Tanyolac B."/>
            <person name="Young S."/>
            <person name="Ho-Il K."/>
            <person name="Hahn J.H."/>
            <person name="Sangsakoo G."/>
            <person name="Vanavichit A."/>
            <person name="de Mattos Luiz.A.T."/>
            <person name="Zimmer P.D."/>
            <person name="Malone G."/>
            <person name="Dellagostin O."/>
            <person name="de Oliveira A.C."/>
            <person name="Bevan M."/>
            <person name="Bancroft I."/>
            <person name="Minx P."/>
            <person name="Cordum H."/>
            <person name="Wilson R."/>
            <person name="Cheng Z."/>
            <person name="Jin W."/>
            <person name="Jiang J."/>
            <person name="Leong S.A."/>
            <person name="Iwama H."/>
            <person name="Gojobori T."/>
            <person name="Itoh T."/>
            <person name="Niimura Y."/>
            <person name="Fujii Y."/>
            <person name="Habara T."/>
            <person name="Sakai H."/>
            <person name="Sato Y."/>
            <person name="Wilson G."/>
            <person name="Kumar K."/>
            <person name="McCouch S."/>
            <person name="Juretic N."/>
            <person name="Hoen D."/>
            <person name="Wright S."/>
            <person name="Bruskiewich R."/>
            <person name="Bureau T."/>
            <person name="Miyao A."/>
            <person name="Hirochika H."/>
            <person name="Nishikawa T."/>
            <person name="Kadowaki K."/>
            <person name="Sugiura M."/>
            <person name="Burr B."/>
            <person name="Sasaki T."/>
        </authorList>
    </citation>
    <scope>NUCLEOTIDE SEQUENCE [LARGE SCALE GENOMIC DNA]</scope>
    <source>
        <strain evidence="3">cv. Nipponbare</strain>
    </source>
</reference>
<protein>
    <submittedName>
        <fullName evidence="2">Os11g0227350 protein</fullName>
    </submittedName>
</protein>
<reference evidence="2 3" key="2">
    <citation type="journal article" date="2013" name="Plant Cell Physiol.">
        <title>Rice Annotation Project Database (RAP-DB): an integrative and interactive database for rice genomics.</title>
        <authorList>
            <person name="Sakai H."/>
            <person name="Lee S.S."/>
            <person name="Tanaka T."/>
            <person name="Numa H."/>
            <person name="Kim J."/>
            <person name="Kawahara Y."/>
            <person name="Wakimoto H."/>
            <person name="Yang C.C."/>
            <person name="Iwamoto M."/>
            <person name="Abe T."/>
            <person name="Yamada Y."/>
            <person name="Muto A."/>
            <person name="Inokuchi H."/>
            <person name="Ikemura T."/>
            <person name="Matsumoto T."/>
            <person name="Sasaki T."/>
            <person name="Itoh T."/>
        </authorList>
    </citation>
    <scope>NUCLEOTIDE SEQUENCE [LARGE SCALE GENOMIC DNA]</scope>
    <source>
        <strain evidence="3">cv. Nipponbare</strain>
    </source>
</reference>
<dbReference type="AlphaFoldDB" id="A0A0P0Y082"/>
<proteinExistence type="predicted"/>